<keyword evidence="3" id="KW-1185">Reference proteome</keyword>
<dbReference type="EMBL" id="CP018095">
    <property type="protein sequence ID" value="APF38013.1"/>
    <property type="molecule type" value="Genomic_DNA"/>
</dbReference>
<keyword evidence="2" id="KW-0808">Transferase</keyword>
<feature type="domain" description="ATPase BadF/BadG/BcrA/BcrD type" evidence="1">
    <location>
        <begin position="12"/>
        <end position="287"/>
    </location>
</feature>
<dbReference type="Gene3D" id="3.30.420.40">
    <property type="match status" value="2"/>
</dbReference>
<evidence type="ECO:0000313" key="3">
    <source>
        <dbReference type="Proteomes" id="UP000182703"/>
    </source>
</evidence>
<dbReference type="RefSeq" id="WP_055457399.1">
    <property type="nucleotide sequence ID" value="NZ_CP018095.1"/>
</dbReference>
<gene>
    <name evidence="2" type="ORF">BOQ54_12300</name>
</gene>
<keyword evidence="2" id="KW-0418">Kinase</keyword>
<dbReference type="InterPro" id="IPR002731">
    <property type="entry name" value="ATPase_BadF"/>
</dbReference>
<dbReference type="PANTHER" id="PTHR43190:SF3">
    <property type="entry name" value="N-ACETYL-D-GLUCOSAMINE KINASE"/>
    <property type="match status" value="1"/>
</dbReference>
<protein>
    <submittedName>
        <fullName evidence="2">N-acetylglucosamine kinase</fullName>
    </submittedName>
</protein>
<name>A0AAC9JPX2_9HYPH</name>
<reference evidence="2 3" key="1">
    <citation type="submission" date="2016-11" db="EMBL/GenBank/DDBJ databases">
        <title>Complete genome sequence of the aerobically denitrifying bacterium Chelatococcus daeguensis TAD1.</title>
        <authorList>
            <person name="Yang Y."/>
            <person name="Huang S."/>
            <person name="Lin E."/>
        </authorList>
    </citation>
    <scope>NUCLEOTIDE SEQUENCE [LARGE SCALE GENOMIC DNA]</scope>
    <source>
        <strain evidence="2 3">TAD1</strain>
    </source>
</reference>
<dbReference type="Pfam" id="PF01869">
    <property type="entry name" value="BcrAD_BadFG"/>
    <property type="match status" value="1"/>
</dbReference>
<dbReference type="InterPro" id="IPR052519">
    <property type="entry name" value="Euk-type_GlcNAc_Kinase"/>
</dbReference>
<dbReference type="GO" id="GO:0016301">
    <property type="term" value="F:kinase activity"/>
    <property type="evidence" value="ECO:0007669"/>
    <property type="project" value="UniProtKB-KW"/>
</dbReference>
<dbReference type="SUPFAM" id="SSF53067">
    <property type="entry name" value="Actin-like ATPase domain"/>
    <property type="match status" value="2"/>
</dbReference>
<sequence length="296" mass="30721">MFVSGAADTFLLGVDGGGTQCRLRLRSGDGALVGEASGGPSNIRFDPETVARAILAGCHAILDRAGLPRETTSLIHAGFGLAGAAQTSAREQFLASRLPFRSISLDTDAYAAWLGAFGGENGAILIVGTGSCGLSIVNGERTYVGGWGAEISDEGSGLAIGREAIRRALWAHDGRATMTALAETLLDGFGRNPEMIIDWARSARPADFARLAPLVFDYANQRDPLAISLVETAARDVTRIAERLLSAGAPRLCLMGGVAGALRPWLPPYVTDRIVPAAADATEGAILMACRAAGGN</sequence>
<dbReference type="KEGG" id="cdq:BOQ54_12300"/>
<evidence type="ECO:0000313" key="2">
    <source>
        <dbReference type="EMBL" id="APF38013.1"/>
    </source>
</evidence>
<dbReference type="AlphaFoldDB" id="A0AAC9JPX2"/>
<organism evidence="2 3">
    <name type="scientific">Chelatococcus daeguensis</name>
    <dbReference type="NCBI Taxonomy" id="444444"/>
    <lineage>
        <taxon>Bacteria</taxon>
        <taxon>Pseudomonadati</taxon>
        <taxon>Pseudomonadota</taxon>
        <taxon>Alphaproteobacteria</taxon>
        <taxon>Hyphomicrobiales</taxon>
        <taxon>Chelatococcaceae</taxon>
        <taxon>Chelatococcus</taxon>
    </lineage>
</organism>
<dbReference type="Proteomes" id="UP000182703">
    <property type="component" value="Chromosome"/>
</dbReference>
<dbReference type="InterPro" id="IPR043129">
    <property type="entry name" value="ATPase_NBD"/>
</dbReference>
<dbReference type="CDD" id="cd24082">
    <property type="entry name" value="ASKHA_NBD_GspK-like"/>
    <property type="match status" value="1"/>
</dbReference>
<dbReference type="PANTHER" id="PTHR43190">
    <property type="entry name" value="N-ACETYL-D-GLUCOSAMINE KINASE"/>
    <property type="match status" value="1"/>
</dbReference>
<proteinExistence type="predicted"/>
<accession>A0AAC9JPX2</accession>
<evidence type="ECO:0000259" key="1">
    <source>
        <dbReference type="Pfam" id="PF01869"/>
    </source>
</evidence>